<name>A0A076EFM5_RHOOP</name>
<keyword evidence="1" id="KW-1133">Transmembrane helix</keyword>
<feature type="transmembrane region" description="Helical" evidence="1">
    <location>
        <begin position="86"/>
        <end position="108"/>
    </location>
</feature>
<keyword evidence="1" id="KW-0472">Membrane</keyword>
<sequence length="232" mass="24906">MTNRVLTVSRIHTVAWPLLVAWPLGVLVASFTIGAAIFAMVGDTGSDTNFTGGVFSLFGFALAFYLQAMTQTFPFALGMSVTRRDYFAATLIVAAVQVFVFGVMLYGLSLIEEATGGWGVGMRMFAIPNYFTSDPAIQLAAYFAFLSLTAAAGMFLGALHHRWRVVGLFTLGVGTLLAAGAAAFVITWQKWWPDIGHWFADVPRSVPMVWLPALAAAAGIVAAWALVRRATA</sequence>
<accession>A0A076EFM5</accession>
<evidence type="ECO:0000313" key="2">
    <source>
        <dbReference type="EMBL" id="AII04451.1"/>
    </source>
</evidence>
<proteinExistence type="predicted"/>
<feature type="transmembrane region" description="Helical" evidence="1">
    <location>
        <begin position="166"/>
        <end position="188"/>
    </location>
</feature>
<feature type="transmembrane region" description="Helical" evidence="1">
    <location>
        <begin position="208"/>
        <end position="227"/>
    </location>
</feature>
<dbReference type="AlphaFoldDB" id="A0A076EFM5"/>
<gene>
    <name evidence="2" type="ORF">EP51_07550</name>
</gene>
<dbReference type="EMBL" id="CP008947">
    <property type="protein sequence ID" value="AII04451.1"/>
    <property type="molecule type" value="Genomic_DNA"/>
</dbReference>
<evidence type="ECO:0000256" key="1">
    <source>
        <dbReference type="SAM" id="Phobius"/>
    </source>
</evidence>
<dbReference type="Proteomes" id="UP000028488">
    <property type="component" value="Chromosome"/>
</dbReference>
<feature type="transmembrane region" description="Helical" evidence="1">
    <location>
        <begin position="20"/>
        <end position="42"/>
    </location>
</feature>
<evidence type="ECO:0000313" key="3">
    <source>
        <dbReference type="Proteomes" id="UP000028488"/>
    </source>
</evidence>
<reference evidence="2 3" key="1">
    <citation type="submission" date="2014-07" db="EMBL/GenBank/DDBJ databases">
        <title>Genome Sequence of Rhodococcus opacus Strain R7, a Biodegrader of Mono- and Polycyclic Aromatic Hydrocarbons.</title>
        <authorList>
            <person name="Di Gennaro P."/>
            <person name="Zampolli J."/>
            <person name="Presti I."/>
            <person name="Cappelletti M."/>
            <person name="D'Ursi P."/>
            <person name="Orro A."/>
            <person name="Mezzelani A."/>
            <person name="Milanesi L."/>
        </authorList>
    </citation>
    <scope>NUCLEOTIDE SEQUENCE [LARGE SCALE GENOMIC DNA]</scope>
    <source>
        <strain evidence="2 3">R7</strain>
    </source>
</reference>
<protein>
    <submittedName>
        <fullName evidence="2">ABC transporter permease</fullName>
    </submittedName>
</protein>
<dbReference type="eggNOG" id="ENOG5032S7F">
    <property type="taxonomic scope" value="Bacteria"/>
</dbReference>
<keyword evidence="1" id="KW-0812">Transmembrane</keyword>
<organism evidence="2 3">
    <name type="scientific">Rhodococcus opacus</name>
    <name type="common">Nocardia opaca</name>
    <dbReference type="NCBI Taxonomy" id="37919"/>
    <lineage>
        <taxon>Bacteria</taxon>
        <taxon>Bacillati</taxon>
        <taxon>Actinomycetota</taxon>
        <taxon>Actinomycetes</taxon>
        <taxon>Mycobacteriales</taxon>
        <taxon>Nocardiaceae</taxon>
        <taxon>Rhodococcus</taxon>
    </lineage>
</organism>
<feature type="transmembrane region" description="Helical" evidence="1">
    <location>
        <begin position="139"/>
        <end position="159"/>
    </location>
</feature>
<dbReference type="RefSeq" id="WP_037245622.1">
    <property type="nucleotide sequence ID" value="NZ_CP008947.1"/>
</dbReference>